<name>A0A1C6SBU8_9ACTN</name>
<feature type="transmembrane region" description="Helical" evidence="1">
    <location>
        <begin position="42"/>
        <end position="61"/>
    </location>
</feature>
<dbReference type="STRING" id="145857.GA0070616_3401"/>
<evidence type="ECO:0000313" key="4">
    <source>
        <dbReference type="Proteomes" id="UP000199699"/>
    </source>
</evidence>
<evidence type="ECO:0000256" key="1">
    <source>
        <dbReference type="SAM" id="Phobius"/>
    </source>
</evidence>
<sequence length="160" mass="17390">MFEQVLGLPMHVLVIHAAVVFVPLLVVLAVAYAVLPRFRRRLDWAVAALVVVAPLTTWVAVQSGEALHRRQIERGFSGEILDKLAEHQRYGDALFLYTVPLAVVVALLLVATSGHARVPALPRWVVPVLGVVIVVLGVVTLVHLYLTGHSGADAAWGNTW</sequence>
<evidence type="ECO:0000313" key="3">
    <source>
        <dbReference type="EMBL" id="SCL26926.1"/>
    </source>
</evidence>
<proteinExistence type="predicted"/>
<accession>A0A1C6SBU8</accession>
<dbReference type="AlphaFoldDB" id="A0A1C6SBU8"/>
<keyword evidence="1" id="KW-0472">Membrane</keyword>
<keyword evidence="1" id="KW-0812">Transmembrane</keyword>
<organism evidence="3 4">
    <name type="scientific">Micromonospora nigra</name>
    <dbReference type="NCBI Taxonomy" id="145857"/>
    <lineage>
        <taxon>Bacteria</taxon>
        <taxon>Bacillati</taxon>
        <taxon>Actinomycetota</taxon>
        <taxon>Actinomycetes</taxon>
        <taxon>Micromonosporales</taxon>
        <taxon>Micromonosporaceae</taxon>
        <taxon>Micromonospora</taxon>
    </lineage>
</organism>
<feature type="transmembrane region" description="Helical" evidence="1">
    <location>
        <begin position="94"/>
        <end position="112"/>
    </location>
</feature>
<dbReference type="OrthoDB" id="4350867at2"/>
<dbReference type="EMBL" id="FMHT01000003">
    <property type="protein sequence ID" value="SCL26926.1"/>
    <property type="molecule type" value="Genomic_DNA"/>
</dbReference>
<feature type="transmembrane region" description="Helical" evidence="1">
    <location>
        <begin position="124"/>
        <end position="146"/>
    </location>
</feature>
<feature type="transmembrane region" description="Helical" evidence="1">
    <location>
        <begin position="12"/>
        <end position="35"/>
    </location>
</feature>
<dbReference type="InterPro" id="IPR019251">
    <property type="entry name" value="DUF2231_TM"/>
</dbReference>
<reference evidence="3 4" key="1">
    <citation type="submission" date="2016-06" db="EMBL/GenBank/DDBJ databases">
        <authorList>
            <person name="Kjaerup R.B."/>
            <person name="Dalgaard T.S."/>
            <person name="Juul-Madsen H.R."/>
        </authorList>
    </citation>
    <scope>NUCLEOTIDE SEQUENCE [LARGE SCALE GENOMIC DNA]</scope>
    <source>
        <strain evidence="3 4">DSM 43818</strain>
    </source>
</reference>
<dbReference type="Pfam" id="PF09990">
    <property type="entry name" value="DUF2231"/>
    <property type="match status" value="1"/>
</dbReference>
<gene>
    <name evidence="3" type="ORF">GA0070616_3401</name>
</gene>
<dbReference type="Proteomes" id="UP000199699">
    <property type="component" value="Unassembled WGS sequence"/>
</dbReference>
<keyword evidence="1" id="KW-1133">Transmembrane helix</keyword>
<evidence type="ECO:0000259" key="2">
    <source>
        <dbReference type="Pfam" id="PF09990"/>
    </source>
</evidence>
<feature type="domain" description="DUF2231" evidence="2">
    <location>
        <begin position="7"/>
        <end position="157"/>
    </location>
</feature>
<protein>
    <recommendedName>
        <fullName evidence="2">DUF2231 domain-containing protein</fullName>
    </recommendedName>
</protein>
<dbReference type="RefSeq" id="WP_091090957.1">
    <property type="nucleotide sequence ID" value="NZ_FMHT01000003.1"/>
</dbReference>
<keyword evidence="4" id="KW-1185">Reference proteome</keyword>